<name>X1L129_9ZZZZ</name>
<accession>X1L129</accession>
<evidence type="ECO:0000313" key="1">
    <source>
        <dbReference type="EMBL" id="GAH96144.1"/>
    </source>
</evidence>
<dbReference type="EMBL" id="BARV01001434">
    <property type="protein sequence ID" value="GAH96144.1"/>
    <property type="molecule type" value="Genomic_DNA"/>
</dbReference>
<dbReference type="AlphaFoldDB" id="X1L129"/>
<protein>
    <submittedName>
        <fullName evidence="1">Uncharacterized protein</fullName>
    </submittedName>
</protein>
<feature type="non-terminal residue" evidence="1">
    <location>
        <position position="1"/>
    </location>
</feature>
<comment type="caution">
    <text evidence="1">The sequence shown here is derived from an EMBL/GenBank/DDBJ whole genome shotgun (WGS) entry which is preliminary data.</text>
</comment>
<proteinExistence type="predicted"/>
<gene>
    <name evidence="1" type="ORF">S06H3_04164</name>
</gene>
<reference evidence="1" key="1">
    <citation type="journal article" date="2014" name="Front. Microbiol.">
        <title>High frequency of phylogenetically diverse reductive dehalogenase-homologous genes in deep subseafloor sedimentary metagenomes.</title>
        <authorList>
            <person name="Kawai M."/>
            <person name="Futagami T."/>
            <person name="Toyoda A."/>
            <person name="Takaki Y."/>
            <person name="Nishi S."/>
            <person name="Hori S."/>
            <person name="Arai W."/>
            <person name="Tsubouchi T."/>
            <person name="Morono Y."/>
            <person name="Uchiyama I."/>
            <person name="Ito T."/>
            <person name="Fujiyama A."/>
            <person name="Inagaki F."/>
            <person name="Takami H."/>
        </authorList>
    </citation>
    <scope>NUCLEOTIDE SEQUENCE</scope>
    <source>
        <strain evidence="1">Expedition CK06-06</strain>
    </source>
</reference>
<organism evidence="1">
    <name type="scientific">marine sediment metagenome</name>
    <dbReference type="NCBI Taxonomy" id="412755"/>
    <lineage>
        <taxon>unclassified sequences</taxon>
        <taxon>metagenomes</taxon>
        <taxon>ecological metagenomes</taxon>
    </lineage>
</organism>
<sequence length="131" mass="14975">SGRGKKYQFYGPAHFRPTWDKFIKICERDSQSASGLLRVWVEGYVHRKDPGNPQRPITAYAPGHEDEYARLQQEIFSKLLGVAEDRGGHLRWYRIVEELKPLLSGQARVDAAKKMARRLTKAGVQVVWPGV</sequence>